<dbReference type="Proteomes" id="UP000006461">
    <property type="component" value="Chromosome"/>
</dbReference>
<dbReference type="EMBL" id="FO203431">
    <property type="protein sequence ID" value="CCH87737.1"/>
    <property type="molecule type" value="Genomic_DNA"/>
</dbReference>
<keyword evidence="1" id="KW-0732">Signal</keyword>
<reference evidence="2 3" key="1">
    <citation type="journal article" date="2012" name="J. Bacteriol.">
        <title>Genome Sequence of Radiation-Resistant Modestobacter marinus Strain BC501, a Representative Actinobacterium That Thrives on Calcareous Stone Surfaces.</title>
        <authorList>
            <person name="Normand P."/>
            <person name="Gury J."/>
            <person name="Pujic P."/>
            <person name="Chouaia B."/>
            <person name="Crotti E."/>
            <person name="Brusetti L."/>
            <person name="Daffonchio D."/>
            <person name="Vacherie B."/>
            <person name="Barbe V."/>
            <person name="Medigue C."/>
            <person name="Calteau A."/>
            <person name="Ghodhbane-Gtari F."/>
            <person name="Essoussi I."/>
            <person name="Nouioui I."/>
            <person name="Abbassi-Ghozzi I."/>
            <person name="Gtari M."/>
        </authorList>
    </citation>
    <scope>NUCLEOTIDE SEQUENCE [LARGE SCALE GENOMIC DNA]</scope>
    <source>
        <strain evidence="3">BC 501</strain>
    </source>
</reference>
<sequence length="200" mass="20976">MKRPGTAAALALLAAGCLTGCGSDSADPAAAITSPPACPVGDGGAGNGVILMAQSVPTAAWAPCLSPLPSGWEFRHLEVRNGISRFWLDSDRDGTRAIEVRLEESCDTAGATEIASDREYMHRLERVRQVSPTYSGERHYVFRGGCLSIVFRLDGDSPGEALALASQAVGVVSREDLQTQVHADSGGRIDLDPSRGDGQP</sequence>
<evidence type="ECO:0000256" key="1">
    <source>
        <dbReference type="SAM" id="SignalP"/>
    </source>
</evidence>
<protein>
    <recommendedName>
        <fullName evidence="4">Secreted protein</fullName>
    </recommendedName>
</protein>
<feature type="chain" id="PRO_5038344802" description="Secreted protein" evidence="1">
    <location>
        <begin position="27"/>
        <end position="200"/>
    </location>
</feature>
<gene>
    <name evidence="2" type="ordered locus">MODMU_2305</name>
</gene>
<accession>I4EWH4</accession>
<dbReference type="PROSITE" id="PS51257">
    <property type="entry name" value="PROKAR_LIPOPROTEIN"/>
    <property type="match status" value="1"/>
</dbReference>
<organism evidence="2 3">
    <name type="scientific">Modestobacter italicus (strain DSM 44449 / CECT 9708 / BC 501)</name>
    <dbReference type="NCBI Taxonomy" id="2732864"/>
    <lineage>
        <taxon>Bacteria</taxon>
        <taxon>Bacillati</taxon>
        <taxon>Actinomycetota</taxon>
        <taxon>Actinomycetes</taxon>
        <taxon>Geodermatophilales</taxon>
        <taxon>Geodermatophilaceae</taxon>
        <taxon>Modestobacter</taxon>
    </lineage>
</organism>
<dbReference type="OrthoDB" id="5182019at2"/>
<name>I4EWH4_MODI5</name>
<evidence type="ECO:0008006" key="4">
    <source>
        <dbReference type="Google" id="ProtNLM"/>
    </source>
</evidence>
<dbReference type="HOGENOM" id="CLU_1458620_0_0_11"/>
<evidence type="ECO:0000313" key="3">
    <source>
        <dbReference type="Proteomes" id="UP000006461"/>
    </source>
</evidence>
<dbReference type="STRING" id="477641.MODMU_2305"/>
<dbReference type="AlphaFoldDB" id="I4EWH4"/>
<proteinExistence type="predicted"/>
<dbReference type="KEGG" id="mmar:MODMU_2305"/>
<keyword evidence="3" id="KW-1185">Reference proteome</keyword>
<feature type="signal peptide" evidence="1">
    <location>
        <begin position="1"/>
        <end position="26"/>
    </location>
</feature>
<evidence type="ECO:0000313" key="2">
    <source>
        <dbReference type="EMBL" id="CCH87737.1"/>
    </source>
</evidence>
<dbReference type="OMA" id="DREYMHR"/>